<proteinExistence type="predicted"/>
<keyword evidence="3" id="KW-1185">Reference proteome</keyword>
<dbReference type="AlphaFoldDB" id="A0AAW0BBI0"/>
<dbReference type="Gene3D" id="3.30.70.100">
    <property type="match status" value="1"/>
</dbReference>
<comment type="caution">
    <text evidence="2">The sequence shown here is derived from an EMBL/GenBank/DDBJ whole genome shotgun (WGS) entry which is preliminary data.</text>
</comment>
<dbReference type="Pfam" id="PF07876">
    <property type="entry name" value="Dabb"/>
    <property type="match status" value="1"/>
</dbReference>
<evidence type="ECO:0000313" key="3">
    <source>
        <dbReference type="Proteomes" id="UP001362999"/>
    </source>
</evidence>
<accession>A0AAW0BBI0</accession>
<feature type="domain" description="Stress-response A/B barrel" evidence="1">
    <location>
        <begin position="36"/>
        <end position="138"/>
    </location>
</feature>
<dbReference type="InterPro" id="IPR011008">
    <property type="entry name" value="Dimeric_a/b-barrel"/>
</dbReference>
<dbReference type="PROSITE" id="PS51502">
    <property type="entry name" value="S_R_A_B_BARREL"/>
    <property type="match status" value="1"/>
</dbReference>
<dbReference type="EMBL" id="JAWWNJ010000036">
    <property type="protein sequence ID" value="KAK7023143.1"/>
    <property type="molecule type" value="Genomic_DNA"/>
</dbReference>
<dbReference type="SUPFAM" id="SSF54909">
    <property type="entry name" value="Dimeric alpha+beta barrel"/>
    <property type="match status" value="1"/>
</dbReference>
<gene>
    <name evidence="2" type="ORF">R3P38DRAFT_2957749</name>
</gene>
<evidence type="ECO:0000259" key="1">
    <source>
        <dbReference type="PROSITE" id="PS51502"/>
    </source>
</evidence>
<dbReference type="Proteomes" id="UP001362999">
    <property type="component" value="Unassembled WGS sequence"/>
</dbReference>
<protein>
    <recommendedName>
        <fullName evidence="1">Stress-response A/B barrel domain-containing protein</fullName>
    </recommendedName>
</protein>
<organism evidence="2 3">
    <name type="scientific">Favolaschia claudopus</name>
    <dbReference type="NCBI Taxonomy" id="2862362"/>
    <lineage>
        <taxon>Eukaryota</taxon>
        <taxon>Fungi</taxon>
        <taxon>Dikarya</taxon>
        <taxon>Basidiomycota</taxon>
        <taxon>Agaricomycotina</taxon>
        <taxon>Agaricomycetes</taxon>
        <taxon>Agaricomycetidae</taxon>
        <taxon>Agaricales</taxon>
        <taxon>Marasmiineae</taxon>
        <taxon>Mycenaceae</taxon>
        <taxon>Favolaschia</taxon>
    </lineage>
</organism>
<dbReference type="InterPro" id="IPR013097">
    <property type="entry name" value="Dabb"/>
</dbReference>
<evidence type="ECO:0000313" key="2">
    <source>
        <dbReference type="EMBL" id="KAK7023143.1"/>
    </source>
</evidence>
<reference evidence="2 3" key="1">
    <citation type="journal article" date="2024" name="J Genomics">
        <title>Draft genome sequencing and assembly of Favolaschia claudopus CIRM-BRFM 2984 isolated from oak limbs.</title>
        <authorList>
            <person name="Navarro D."/>
            <person name="Drula E."/>
            <person name="Chaduli D."/>
            <person name="Cazenave R."/>
            <person name="Ahrendt S."/>
            <person name="Wang J."/>
            <person name="Lipzen A."/>
            <person name="Daum C."/>
            <person name="Barry K."/>
            <person name="Grigoriev I.V."/>
            <person name="Favel A."/>
            <person name="Rosso M.N."/>
            <person name="Martin F."/>
        </authorList>
    </citation>
    <scope>NUCLEOTIDE SEQUENCE [LARGE SCALE GENOMIC DNA]</scope>
    <source>
        <strain evidence="2 3">CIRM-BRFM 2984</strain>
    </source>
</reference>
<sequence>MVFRMCRTASARYTRMQFLSLSICQRTLSLRPSMAVQLFTFAKFRPEMTVQEKSDAYRTVYLLLAAGLAIPGFKNFKVGPPLDKRGTRGYEFALTVEFEDMNAYSNYIPHAHHILVSEFINSFSEGTPLAYQIDTTRVMKL</sequence>
<name>A0AAW0BBI0_9AGAR</name>